<sequence>MLIKQKTHVGMCVATALVAFTPGAAGAVSLGLEGGSYGTPYNDRHAENWVLPYVGLEYKPFYIDGTEMGFTLVDDPVNTLKLKVWYLDVQYDASQGRTAALRRLNNRHSTMLAGASYLLTTPVGGFETTLGVDALNQSKGVTANFSWIVMKQWGGFTLVPIAGVDWNNGQQNRYYYGVSDDEASASGLSAWRPHSSAIPFVSLAANYNWQKNWNTWAEVTGRFYSSTITDSPMVNKDAIAELTVGFSYDF</sequence>
<organism evidence="7 8">
    <name type="scientific">Enterobacter sp. (strain 638)</name>
    <dbReference type="NCBI Taxonomy" id="399742"/>
    <lineage>
        <taxon>Bacteria</taxon>
        <taxon>Pseudomonadati</taxon>
        <taxon>Pseudomonadota</taxon>
        <taxon>Gammaproteobacteria</taxon>
        <taxon>Enterobacterales</taxon>
        <taxon>Enterobacteriaceae</taxon>
        <taxon>Enterobacter</taxon>
    </lineage>
</organism>
<dbReference type="PANTHER" id="PTHR38776">
    <property type="entry name" value="MLTA-INTERACTING PROTEIN-RELATED"/>
    <property type="match status" value="1"/>
</dbReference>
<keyword evidence="8" id="KW-1185">Reference proteome</keyword>
<evidence type="ECO:0000256" key="1">
    <source>
        <dbReference type="ARBA" id="ARBA00004442"/>
    </source>
</evidence>
<evidence type="ECO:0000256" key="3">
    <source>
        <dbReference type="ARBA" id="ARBA00022729"/>
    </source>
</evidence>
<feature type="signal peptide" evidence="6">
    <location>
        <begin position="1"/>
        <end position="27"/>
    </location>
</feature>
<comment type="subcellular location">
    <subcellularLocation>
        <location evidence="1">Cell outer membrane</location>
    </subcellularLocation>
</comment>
<feature type="chain" id="PRO_5039930202" evidence="6">
    <location>
        <begin position="28"/>
        <end position="250"/>
    </location>
</feature>
<reference evidence="8" key="1">
    <citation type="journal article" date="2010" name="PLoS Genet.">
        <title>Genome sequence of the plant growth promoting endophytic bacterium Enterobacter sp. 638.</title>
        <authorList>
            <person name="Taghavi S."/>
            <person name="van der Lelie D."/>
            <person name="Hoffman A."/>
            <person name="Zhang Y.B."/>
            <person name="Walla M.D."/>
            <person name="Vangronsveld J."/>
            <person name="Newman L."/>
            <person name="Monchy S."/>
        </authorList>
    </citation>
    <scope>NUCLEOTIDE SEQUENCE [LARGE SCALE GENOMIC DNA]</scope>
    <source>
        <strain evidence="8">638</strain>
    </source>
</reference>
<dbReference type="GO" id="GO:0009279">
    <property type="term" value="C:cell outer membrane"/>
    <property type="evidence" value="ECO:0007669"/>
    <property type="project" value="UniProtKB-SubCell"/>
</dbReference>
<keyword evidence="4" id="KW-0472">Membrane</keyword>
<dbReference type="GO" id="GO:0009252">
    <property type="term" value="P:peptidoglycan biosynthetic process"/>
    <property type="evidence" value="ECO:0007669"/>
    <property type="project" value="TreeGrafter"/>
</dbReference>
<protein>
    <submittedName>
        <fullName evidence="7">MltA-interacting MipA family protein</fullName>
    </submittedName>
</protein>
<proteinExistence type="inferred from homology"/>
<keyword evidence="5" id="KW-0998">Cell outer membrane</keyword>
<name>A0A9J9GFF6_ENT38</name>
<gene>
    <name evidence="7" type="ordered locus">Ent638_1090</name>
</gene>
<dbReference type="OrthoDB" id="8562138at2"/>
<dbReference type="Pfam" id="PF06629">
    <property type="entry name" value="MipA"/>
    <property type="match status" value="1"/>
</dbReference>
<dbReference type="KEGG" id="ent:Ent638_1090"/>
<accession>A0A9J9GFF6</accession>
<evidence type="ECO:0000256" key="2">
    <source>
        <dbReference type="ARBA" id="ARBA00005722"/>
    </source>
</evidence>
<dbReference type="RefSeq" id="WP_012016491.1">
    <property type="nucleotide sequence ID" value="NC_009436.1"/>
</dbReference>
<comment type="similarity">
    <text evidence="2">Belongs to the MipA/OmpV family.</text>
</comment>
<evidence type="ECO:0000256" key="6">
    <source>
        <dbReference type="SAM" id="SignalP"/>
    </source>
</evidence>
<dbReference type="Proteomes" id="UP000000230">
    <property type="component" value="Chromosome"/>
</dbReference>
<evidence type="ECO:0000256" key="4">
    <source>
        <dbReference type="ARBA" id="ARBA00023136"/>
    </source>
</evidence>
<dbReference type="EMBL" id="CP000653">
    <property type="protein sequence ID" value="ABP59771.1"/>
    <property type="molecule type" value="Genomic_DNA"/>
</dbReference>
<evidence type="ECO:0000313" key="8">
    <source>
        <dbReference type="Proteomes" id="UP000000230"/>
    </source>
</evidence>
<evidence type="ECO:0000256" key="5">
    <source>
        <dbReference type="ARBA" id="ARBA00023237"/>
    </source>
</evidence>
<keyword evidence="3 6" id="KW-0732">Signal</keyword>
<evidence type="ECO:0000313" key="7">
    <source>
        <dbReference type="EMBL" id="ABP59771.1"/>
    </source>
</evidence>
<dbReference type="PANTHER" id="PTHR38776:SF1">
    <property type="entry name" value="MLTA-INTERACTING PROTEIN-RELATED"/>
    <property type="match status" value="1"/>
</dbReference>
<dbReference type="AlphaFoldDB" id="A0A9J9GFF6"/>
<dbReference type="InterPro" id="IPR010583">
    <property type="entry name" value="MipA"/>
</dbReference>